<dbReference type="EMBL" id="AZBU02000002">
    <property type="protein sequence ID" value="TKR93687.1"/>
    <property type="molecule type" value="Genomic_DNA"/>
</dbReference>
<evidence type="ECO:0000256" key="3">
    <source>
        <dbReference type="ARBA" id="ARBA00022989"/>
    </source>
</evidence>
<evidence type="ECO:0000256" key="5">
    <source>
        <dbReference type="SAM" id="MobiDB-lite"/>
    </source>
</evidence>
<feature type="transmembrane region" description="Helical" evidence="6">
    <location>
        <begin position="34"/>
        <end position="56"/>
    </location>
</feature>
<organism evidence="8 9">
    <name type="scientific">Steinernema carpocapsae</name>
    <name type="common">Entomopathogenic nematode</name>
    <dbReference type="NCBI Taxonomy" id="34508"/>
    <lineage>
        <taxon>Eukaryota</taxon>
        <taxon>Metazoa</taxon>
        <taxon>Ecdysozoa</taxon>
        <taxon>Nematoda</taxon>
        <taxon>Chromadorea</taxon>
        <taxon>Rhabditida</taxon>
        <taxon>Tylenchina</taxon>
        <taxon>Panagrolaimomorpha</taxon>
        <taxon>Strongyloidoidea</taxon>
        <taxon>Steinernematidae</taxon>
        <taxon>Steinernema</taxon>
    </lineage>
</organism>
<keyword evidence="2 6" id="KW-0812">Transmembrane</keyword>
<gene>
    <name evidence="8" type="ORF">L596_008097</name>
</gene>
<dbReference type="PANTHER" id="PTHR11814">
    <property type="entry name" value="SULFATE TRANSPORTER"/>
    <property type="match status" value="1"/>
</dbReference>
<dbReference type="PROSITE" id="PS50801">
    <property type="entry name" value="STAS"/>
    <property type="match status" value="1"/>
</dbReference>
<dbReference type="InterPro" id="IPR002645">
    <property type="entry name" value="STAS_dom"/>
</dbReference>
<protein>
    <recommendedName>
        <fullName evidence="7">STAS domain-containing protein</fullName>
    </recommendedName>
</protein>
<keyword evidence="3 6" id="KW-1133">Transmembrane helix</keyword>
<dbReference type="GO" id="GO:0055085">
    <property type="term" value="P:transmembrane transport"/>
    <property type="evidence" value="ECO:0007669"/>
    <property type="project" value="InterPro"/>
</dbReference>
<dbReference type="Pfam" id="PF00916">
    <property type="entry name" value="Sulfate_transp"/>
    <property type="match status" value="1"/>
</dbReference>
<evidence type="ECO:0000259" key="7">
    <source>
        <dbReference type="PROSITE" id="PS50801"/>
    </source>
</evidence>
<reference evidence="8 9" key="2">
    <citation type="journal article" date="2019" name="G3 (Bethesda)">
        <title>Hybrid Assembly of the Genome of the Entomopathogenic Nematode Steinernema carpocapsae Identifies the X-Chromosome.</title>
        <authorList>
            <person name="Serra L."/>
            <person name="Macchietto M."/>
            <person name="Macias-Munoz A."/>
            <person name="McGill C.J."/>
            <person name="Rodriguez I.M."/>
            <person name="Rodriguez B."/>
            <person name="Murad R."/>
            <person name="Mortazavi A."/>
        </authorList>
    </citation>
    <scope>NUCLEOTIDE SEQUENCE [LARGE SCALE GENOMIC DNA]</scope>
    <source>
        <strain evidence="8 9">ALL</strain>
    </source>
</reference>
<dbReference type="Pfam" id="PF01740">
    <property type="entry name" value="STAS"/>
    <property type="match status" value="1"/>
</dbReference>
<dbReference type="InterPro" id="IPR001902">
    <property type="entry name" value="SLC26A/SulP_fam"/>
</dbReference>
<feature type="transmembrane region" description="Helical" evidence="6">
    <location>
        <begin position="137"/>
        <end position="154"/>
    </location>
</feature>
<comment type="subcellular location">
    <subcellularLocation>
        <location evidence="1">Membrane</location>
        <topology evidence="1">Multi-pass membrane protein</topology>
    </subcellularLocation>
</comment>
<keyword evidence="9" id="KW-1185">Reference proteome</keyword>
<sequence>MAVLSSIFSFHTAFGVAVVGEIPSGLPYPTLPELGLLGDCFSDGIGLAVVAIAIHLSIAKVFSKKMKTGKLDYSQELYALGFTNILSSVFSCLPTSTGIGRSVVAVESGIKSFLSNTFSALVILLVILWLGPFFEQLPLCVLATVVIVSLRSVLLKARHVPRLFRNSKIDFAIWIFAFSSTIITDVMTGFAASFAFAIFTVVLRNQWPSWTAKTSKDNRICVFSFQSAIIFSNCANFKKNFSKTFDLWDIKSTFLDYYFVFDFGSVAAVDTMGVGTLKEIANEISERRNVDVYFLGTNEIYTALACVCRMRLELCRGLKSSNSQKNTHSRMRDGCPPEGGIPQNHPERILRQRLRRTRNGDGKKVEVKGTARRSEEARDLDHLMFVANVHLR</sequence>
<evidence type="ECO:0000313" key="9">
    <source>
        <dbReference type="Proteomes" id="UP000298663"/>
    </source>
</evidence>
<dbReference type="STRING" id="34508.A0A4U5PBE8"/>
<dbReference type="InterPro" id="IPR011547">
    <property type="entry name" value="SLC26A/SulP_dom"/>
</dbReference>
<dbReference type="AlphaFoldDB" id="A0A4U5PBE8"/>
<dbReference type="OrthoDB" id="288203at2759"/>
<name>A0A4U5PBE8_STECR</name>
<keyword evidence="4 6" id="KW-0472">Membrane</keyword>
<feature type="region of interest" description="Disordered" evidence="5">
    <location>
        <begin position="323"/>
        <end position="345"/>
    </location>
</feature>
<evidence type="ECO:0000256" key="2">
    <source>
        <dbReference type="ARBA" id="ARBA00022692"/>
    </source>
</evidence>
<dbReference type="Proteomes" id="UP000298663">
    <property type="component" value="Unassembled WGS sequence"/>
</dbReference>
<proteinExistence type="predicted"/>
<evidence type="ECO:0000256" key="6">
    <source>
        <dbReference type="SAM" id="Phobius"/>
    </source>
</evidence>
<evidence type="ECO:0000256" key="4">
    <source>
        <dbReference type="ARBA" id="ARBA00023136"/>
    </source>
</evidence>
<feature type="transmembrane region" description="Helical" evidence="6">
    <location>
        <begin position="174"/>
        <end position="203"/>
    </location>
</feature>
<dbReference type="Gene3D" id="3.30.750.24">
    <property type="entry name" value="STAS domain"/>
    <property type="match status" value="1"/>
</dbReference>
<dbReference type="GO" id="GO:0016020">
    <property type="term" value="C:membrane"/>
    <property type="evidence" value="ECO:0007669"/>
    <property type="project" value="UniProtKB-SubCell"/>
</dbReference>
<accession>A0A4U5PBE8</accession>
<comment type="caution">
    <text evidence="8">The sequence shown here is derived from an EMBL/GenBank/DDBJ whole genome shotgun (WGS) entry which is preliminary data.</text>
</comment>
<dbReference type="SUPFAM" id="SSF52091">
    <property type="entry name" value="SpoIIaa-like"/>
    <property type="match status" value="1"/>
</dbReference>
<reference evidence="8 9" key="1">
    <citation type="journal article" date="2015" name="Genome Biol.">
        <title>Comparative genomics of Steinernema reveals deeply conserved gene regulatory networks.</title>
        <authorList>
            <person name="Dillman A.R."/>
            <person name="Macchietto M."/>
            <person name="Porter C.F."/>
            <person name="Rogers A."/>
            <person name="Williams B."/>
            <person name="Antoshechkin I."/>
            <person name="Lee M.M."/>
            <person name="Goodwin Z."/>
            <person name="Lu X."/>
            <person name="Lewis E.E."/>
            <person name="Goodrich-Blair H."/>
            <person name="Stock S.P."/>
            <person name="Adams B.J."/>
            <person name="Sternberg P.W."/>
            <person name="Mortazavi A."/>
        </authorList>
    </citation>
    <scope>NUCLEOTIDE SEQUENCE [LARGE SCALE GENOMIC DNA]</scope>
    <source>
        <strain evidence="8 9">ALL</strain>
    </source>
</reference>
<evidence type="ECO:0000313" key="8">
    <source>
        <dbReference type="EMBL" id="TKR93687.1"/>
    </source>
</evidence>
<feature type="domain" description="STAS" evidence="7">
    <location>
        <begin position="210"/>
        <end position="299"/>
    </location>
</feature>
<feature type="transmembrane region" description="Helical" evidence="6">
    <location>
        <begin position="112"/>
        <end position="130"/>
    </location>
</feature>
<dbReference type="InterPro" id="IPR036513">
    <property type="entry name" value="STAS_dom_sf"/>
</dbReference>
<evidence type="ECO:0000256" key="1">
    <source>
        <dbReference type="ARBA" id="ARBA00004141"/>
    </source>
</evidence>